<evidence type="ECO:0000256" key="1">
    <source>
        <dbReference type="SAM" id="MobiDB-lite"/>
    </source>
</evidence>
<sequence>MNEFGTPMSNQNDLRIGEMSIRKTLAFSERIRIGPSSQREKEANIKPDPYIDAYM</sequence>
<dbReference type="STRING" id="157652.A0A371F7L9"/>
<reference evidence="2" key="1">
    <citation type="submission" date="2018-05" db="EMBL/GenBank/DDBJ databases">
        <title>Draft genome of Mucuna pruriens seed.</title>
        <authorList>
            <person name="Nnadi N.E."/>
            <person name="Vos R."/>
            <person name="Hasami M.H."/>
            <person name="Devisetty U.K."/>
            <person name="Aguiy J.C."/>
        </authorList>
    </citation>
    <scope>NUCLEOTIDE SEQUENCE [LARGE SCALE GENOMIC DNA]</scope>
    <source>
        <strain evidence="2">JCA_2017</strain>
    </source>
</reference>
<evidence type="ECO:0000313" key="3">
    <source>
        <dbReference type="Proteomes" id="UP000257109"/>
    </source>
</evidence>
<proteinExistence type="predicted"/>
<name>A0A371F7L9_MUCPR</name>
<dbReference type="Proteomes" id="UP000257109">
    <property type="component" value="Unassembled WGS sequence"/>
</dbReference>
<feature type="region of interest" description="Disordered" evidence="1">
    <location>
        <begin position="34"/>
        <end position="55"/>
    </location>
</feature>
<keyword evidence="3" id="KW-1185">Reference proteome</keyword>
<dbReference type="AlphaFoldDB" id="A0A371F7L9"/>
<dbReference type="OrthoDB" id="66620at2759"/>
<feature type="non-terminal residue" evidence="2">
    <location>
        <position position="55"/>
    </location>
</feature>
<comment type="caution">
    <text evidence="2">The sequence shown here is derived from an EMBL/GenBank/DDBJ whole genome shotgun (WGS) entry which is preliminary data.</text>
</comment>
<dbReference type="EMBL" id="QJKJ01010279">
    <property type="protein sequence ID" value="RDX74133.1"/>
    <property type="molecule type" value="Genomic_DNA"/>
</dbReference>
<accession>A0A371F7L9</accession>
<gene>
    <name evidence="2" type="primary">TUR2</name>
    <name evidence="2" type="ORF">CR513_46155</name>
</gene>
<organism evidence="2 3">
    <name type="scientific">Mucuna pruriens</name>
    <name type="common">Velvet bean</name>
    <name type="synonym">Dolichos pruriens</name>
    <dbReference type="NCBI Taxonomy" id="157652"/>
    <lineage>
        <taxon>Eukaryota</taxon>
        <taxon>Viridiplantae</taxon>
        <taxon>Streptophyta</taxon>
        <taxon>Embryophyta</taxon>
        <taxon>Tracheophyta</taxon>
        <taxon>Spermatophyta</taxon>
        <taxon>Magnoliopsida</taxon>
        <taxon>eudicotyledons</taxon>
        <taxon>Gunneridae</taxon>
        <taxon>Pentapetalae</taxon>
        <taxon>rosids</taxon>
        <taxon>fabids</taxon>
        <taxon>Fabales</taxon>
        <taxon>Fabaceae</taxon>
        <taxon>Papilionoideae</taxon>
        <taxon>50 kb inversion clade</taxon>
        <taxon>NPAAA clade</taxon>
        <taxon>indigoferoid/millettioid clade</taxon>
        <taxon>Phaseoleae</taxon>
        <taxon>Mucuna</taxon>
    </lineage>
</organism>
<protein>
    <submittedName>
        <fullName evidence="2">Pleiotropic drug resistance protein TUR2</fullName>
    </submittedName>
</protein>
<evidence type="ECO:0000313" key="2">
    <source>
        <dbReference type="EMBL" id="RDX74133.1"/>
    </source>
</evidence>